<organism evidence="2 3">
    <name type="scientific">Haematococcus lacustris</name>
    <name type="common">Green alga</name>
    <name type="synonym">Haematococcus pluvialis</name>
    <dbReference type="NCBI Taxonomy" id="44745"/>
    <lineage>
        <taxon>Eukaryota</taxon>
        <taxon>Viridiplantae</taxon>
        <taxon>Chlorophyta</taxon>
        <taxon>core chlorophytes</taxon>
        <taxon>Chlorophyceae</taxon>
        <taxon>CS clade</taxon>
        <taxon>Chlamydomonadales</taxon>
        <taxon>Haematococcaceae</taxon>
        <taxon>Haematococcus</taxon>
    </lineage>
</organism>
<protein>
    <submittedName>
        <fullName evidence="2">Uncharacterized protein</fullName>
    </submittedName>
</protein>
<name>A0A699ZQY4_HAELA</name>
<evidence type="ECO:0000313" key="3">
    <source>
        <dbReference type="Proteomes" id="UP000485058"/>
    </source>
</evidence>
<evidence type="ECO:0000256" key="1">
    <source>
        <dbReference type="SAM" id="MobiDB-lite"/>
    </source>
</evidence>
<dbReference type="Proteomes" id="UP000485058">
    <property type="component" value="Unassembled WGS sequence"/>
</dbReference>
<feature type="compositionally biased region" description="Polar residues" evidence="1">
    <location>
        <begin position="87"/>
        <end position="105"/>
    </location>
</feature>
<feature type="region of interest" description="Disordered" evidence="1">
    <location>
        <begin position="78"/>
        <end position="127"/>
    </location>
</feature>
<evidence type="ECO:0000313" key="2">
    <source>
        <dbReference type="EMBL" id="GFH20808.1"/>
    </source>
</evidence>
<accession>A0A699ZQY4</accession>
<proteinExistence type="predicted"/>
<feature type="non-terminal residue" evidence="2">
    <location>
        <position position="1"/>
    </location>
</feature>
<feature type="non-terminal residue" evidence="2">
    <location>
        <position position="127"/>
    </location>
</feature>
<sequence length="127" mass="13519">MVLVEDTAEDAVFEAAMEMLDGSIAQSMSCSQAGLTAPCFAGQCQVRHLFGEKGLWVRNSGGRWRERATLAGADDVVAVPPEEEGAPSTSFKVGDQPNSQLQLQGRTPPGHHHHHLCVQQPAARGTG</sequence>
<reference evidence="2 3" key="1">
    <citation type="submission" date="2020-02" db="EMBL/GenBank/DDBJ databases">
        <title>Draft genome sequence of Haematococcus lacustris strain NIES-144.</title>
        <authorList>
            <person name="Morimoto D."/>
            <person name="Nakagawa S."/>
            <person name="Yoshida T."/>
            <person name="Sawayama S."/>
        </authorList>
    </citation>
    <scope>NUCLEOTIDE SEQUENCE [LARGE SCALE GENOMIC DNA]</scope>
    <source>
        <strain evidence="2 3">NIES-144</strain>
    </source>
</reference>
<gene>
    <name evidence="2" type="ORF">HaLaN_17992</name>
</gene>
<keyword evidence="3" id="KW-1185">Reference proteome</keyword>
<dbReference type="EMBL" id="BLLF01001701">
    <property type="protein sequence ID" value="GFH20808.1"/>
    <property type="molecule type" value="Genomic_DNA"/>
</dbReference>
<dbReference type="AlphaFoldDB" id="A0A699ZQY4"/>
<comment type="caution">
    <text evidence="2">The sequence shown here is derived from an EMBL/GenBank/DDBJ whole genome shotgun (WGS) entry which is preliminary data.</text>
</comment>